<keyword evidence="3" id="KW-0812">Transmembrane</keyword>
<dbReference type="InterPro" id="IPR006860">
    <property type="entry name" value="FecR"/>
</dbReference>
<name>A0A2U2BFV3_ALCFA</name>
<dbReference type="PANTHER" id="PTHR30273:SF2">
    <property type="entry name" value="PROTEIN FECR"/>
    <property type="match status" value="1"/>
</dbReference>
<comment type="caution">
    <text evidence="3">The sequence shown here is derived from an EMBL/GenBank/DDBJ whole genome shotgun (WGS) entry which is preliminary data.</text>
</comment>
<dbReference type="Proteomes" id="UP000245216">
    <property type="component" value="Unassembled WGS sequence"/>
</dbReference>
<dbReference type="STRING" id="511.UZ73_09390"/>
<protein>
    <submittedName>
        <fullName evidence="3">Transmembrane sensor</fullName>
    </submittedName>
</protein>
<dbReference type="PIRSF" id="PIRSF018266">
    <property type="entry name" value="FecR"/>
    <property type="match status" value="1"/>
</dbReference>
<evidence type="ECO:0000259" key="1">
    <source>
        <dbReference type="Pfam" id="PF04773"/>
    </source>
</evidence>
<dbReference type="InterPro" id="IPR032623">
    <property type="entry name" value="FecR_N"/>
</dbReference>
<gene>
    <name evidence="3" type="ORF">DF183_19230</name>
</gene>
<dbReference type="PANTHER" id="PTHR30273">
    <property type="entry name" value="PERIPLASMIC SIGNAL SENSOR AND SIGMA FACTOR ACTIVATOR FECR-RELATED"/>
    <property type="match status" value="1"/>
</dbReference>
<dbReference type="Gene3D" id="3.55.50.30">
    <property type="match status" value="1"/>
</dbReference>
<evidence type="ECO:0000313" key="4">
    <source>
        <dbReference type="Proteomes" id="UP000245216"/>
    </source>
</evidence>
<keyword evidence="3" id="KW-0472">Membrane</keyword>
<feature type="domain" description="FecR protein" evidence="1">
    <location>
        <begin position="131"/>
        <end position="222"/>
    </location>
</feature>
<accession>A0A2U2BFV3</accession>
<proteinExistence type="predicted"/>
<dbReference type="Pfam" id="PF16220">
    <property type="entry name" value="DUF4880"/>
    <property type="match status" value="1"/>
</dbReference>
<feature type="domain" description="FecR N-terminal" evidence="2">
    <location>
        <begin position="30"/>
        <end position="70"/>
    </location>
</feature>
<dbReference type="AlphaFoldDB" id="A0A2U2BFV3"/>
<evidence type="ECO:0000313" key="3">
    <source>
        <dbReference type="EMBL" id="PWE12889.1"/>
    </source>
</evidence>
<reference evidence="3 4" key="1">
    <citation type="submission" date="2018-05" db="EMBL/GenBank/DDBJ databases">
        <title>Genome Sequence of an Efficient Indole-Degrading Bacterium, Alcaligenes sp.YBY.</title>
        <authorList>
            <person name="Yang B."/>
        </authorList>
    </citation>
    <scope>NUCLEOTIDE SEQUENCE [LARGE SCALE GENOMIC DNA]</scope>
    <source>
        <strain evidence="3 4">YBY</strain>
    </source>
</reference>
<evidence type="ECO:0000259" key="2">
    <source>
        <dbReference type="Pfam" id="PF16220"/>
    </source>
</evidence>
<sequence length="340" mass="37938">MALEFSRFAHAYLFPMTTSAGPSLPSTAREQAVHWFARVRLGPLSTEDQAELEAWLAASSQNQAHFQELQKAWNKLDELPVDRLRRLTQEPAAPQKKSVQRWRPAFAAMAVCAVVGGVWLWPAGPEQSWAVSTTVAQRQELRLPDDSVLTVNARTKINVVYTSSERRVYLESGEILADVRTDADRPFIVETEQAKVQVLGTRFNVRKQSDQVEVAVDRGRVRLSAGPWWNSRSERLGVGQAARVTARQGLEPVREADVAALTAWQSGRLEFDNEPLAQVLEQLSAYLDEPIRLGDAQLGQLRISGTLSMSKPQEALLLLADIAPVQILNVESKGWVINRR</sequence>
<organism evidence="3 4">
    <name type="scientific">Alcaligenes faecalis</name>
    <dbReference type="NCBI Taxonomy" id="511"/>
    <lineage>
        <taxon>Bacteria</taxon>
        <taxon>Pseudomonadati</taxon>
        <taxon>Pseudomonadota</taxon>
        <taxon>Betaproteobacteria</taxon>
        <taxon>Burkholderiales</taxon>
        <taxon>Alcaligenaceae</taxon>
        <taxon>Alcaligenes</taxon>
    </lineage>
</organism>
<dbReference type="GO" id="GO:0016989">
    <property type="term" value="F:sigma factor antagonist activity"/>
    <property type="evidence" value="ECO:0007669"/>
    <property type="project" value="TreeGrafter"/>
</dbReference>
<reference evidence="3 4" key="2">
    <citation type="submission" date="2018-05" db="EMBL/GenBank/DDBJ databases">
        <authorList>
            <person name="Lanie J.A."/>
            <person name="Ng W.-L."/>
            <person name="Kazmierczak K.M."/>
            <person name="Andrzejewski T.M."/>
            <person name="Davidsen T.M."/>
            <person name="Wayne K.J."/>
            <person name="Tettelin H."/>
            <person name="Glass J.I."/>
            <person name="Rusch D."/>
            <person name="Podicherti R."/>
            <person name="Tsui H.-C.T."/>
            <person name="Winkler M.E."/>
        </authorList>
    </citation>
    <scope>NUCLEOTIDE SEQUENCE [LARGE SCALE GENOMIC DNA]</scope>
    <source>
        <strain evidence="3 4">YBY</strain>
    </source>
</reference>
<dbReference type="Pfam" id="PF04773">
    <property type="entry name" value="FecR"/>
    <property type="match status" value="1"/>
</dbReference>
<dbReference type="Gene3D" id="2.60.120.1440">
    <property type="match status" value="1"/>
</dbReference>
<dbReference type="EMBL" id="QEXO01000005">
    <property type="protein sequence ID" value="PWE12889.1"/>
    <property type="molecule type" value="Genomic_DNA"/>
</dbReference>
<dbReference type="InterPro" id="IPR012373">
    <property type="entry name" value="Ferrdict_sens_TM"/>
</dbReference>